<reference evidence="3" key="1">
    <citation type="submission" date="2023-07" db="EMBL/GenBank/DDBJ databases">
        <title>Isolating and identifying novel microbial strains from the Mariana Trench.</title>
        <authorList>
            <person name="Fu H."/>
        </authorList>
    </citation>
    <scope>NUCLEOTIDE SEQUENCE [LARGE SCALE GENOMIC DNA]</scope>
    <source>
        <strain evidence="3">T-y2</strain>
    </source>
</reference>
<dbReference type="RefSeq" id="WP_311401432.1">
    <property type="nucleotide sequence ID" value="NZ_JAVRBG010000006.1"/>
</dbReference>
<name>A0ABU2KIF9_9FLAO</name>
<feature type="transmembrane region" description="Helical" evidence="1">
    <location>
        <begin position="340"/>
        <end position="361"/>
    </location>
</feature>
<sequence>MKMILGHITFQKSEKKWMFLFFICLWVMAPKALAQNISSSIDSTSIPIGAQITYKIQVEADTTNLVVFPEGQTFMPLENVEASAVDTTINKHRFKLIREYALTQFDSGTYTIPRQRILINDATFYTDSLLVEVRNVAVDTTTQKLYPVKPSIKVDKPFSIPVWVWWLLATLIIIGALVFFLWKRNKKKTAAQQKVPPFEKAMLSLKTLDESHQLENGQIKSYYSSLTEAIRRYIDEKIDDRALESTTNELIARLNSLTEKEKLRIGKEDIRKLEEVLTRADLIKFAGASMDRITAKSDRQTVEENIFAFKEAIPEPTEEELLQDQAYREAVAKRRKRKTIIISIVAGIGILVVSAIGFIGLKGWDYVQDTILGSPSKELLRGEWIQSEYGNPPVSLITPKVLVRNMQQDTLPQAQNGAMIESFSYGSILGEYHINLSLVNFPEKKEFDLDKSIDAVYTDFENKGAINILMKNEEFTTVNGAEGIKIFGSFKIKNPLLENRSIQKSYTILNFGYNGAFEQLMLVYKKDNAAAEEITNRIINSIELKITEE</sequence>
<gene>
    <name evidence="2" type="ORF">RLT85_07610</name>
</gene>
<keyword evidence="1" id="KW-1133">Transmembrane helix</keyword>
<dbReference type="EMBL" id="JAVRBG010000006">
    <property type="protein sequence ID" value="MDT0294498.1"/>
    <property type="molecule type" value="Genomic_DNA"/>
</dbReference>
<organism evidence="2 3">
    <name type="scientific">Mesonia ostreae</name>
    <dbReference type="NCBI Taxonomy" id="861110"/>
    <lineage>
        <taxon>Bacteria</taxon>
        <taxon>Pseudomonadati</taxon>
        <taxon>Bacteroidota</taxon>
        <taxon>Flavobacteriia</taxon>
        <taxon>Flavobacteriales</taxon>
        <taxon>Flavobacteriaceae</taxon>
        <taxon>Mesonia</taxon>
    </lineage>
</organism>
<proteinExistence type="predicted"/>
<accession>A0ABU2KIF9</accession>
<evidence type="ECO:0000313" key="3">
    <source>
        <dbReference type="Proteomes" id="UP001182991"/>
    </source>
</evidence>
<comment type="caution">
    <text evidence="2">The sequence shown here is derived from an EMBL/GenBank/DDBJ whole genome shotgun (WGS) entry which is preliminary data.</text>
</comment>
<evidence type="ECO:0000256" key="1">
    <source>
        <dbReference type="SAM" id="Phobius"/>
    </source>
</evidence>
<evidence type="ECO:0000313" key="2">
    <source>
        <dbReference type="EMBL" id="MDT0294498.1"/>
    </source>
</evidence>
<protein>
    <submittedName>
        <fullName evidence="2">DUF4381 domain-containing protein</fullName>
    </submittedName>
</protein>
<dbReference type="Proteomes" id="UP001182991">
    <property type="component" value="Unassembled WGS sequence"/>
</dbReference>
<keyword evidence="1" id="KW-0812">Transmembrane</keyword>
<keyword evidence="1" id="KW-0472">Membrane</keyword>
<keyword evidence="3" id="KW-1185">Reference proteome</keyword>
<feature type="transmembrane region" description="Helical" evidence="1">
    <location>
        <begin position="163"/>
        <end position="182"/>
    </location>
</feature>